<evidence type="ECO:0000259" key="5">
    <source>
        <dbReference type="PROSITE" id="PS00214"/>
    </source>
</evidence>
<dbReference type="Pfam" id="PF14651">
    <property type="entry name" value="Lipocalin_7"/>
    <property type="match status" value="1"/>
</dbReference>
<dbReference type="GO" id="GO:0005737">
    <property type="term" value="C:cytoplasm"/>
    <property type="evidence" value="ECO:0007669"/>
    <property type="project" value="UniProtKB-SubCell"/>
</dbReference>
<evidence type="ECO:0000256" key="2">
    <source>
        <dbReference type="ARBA" id="ARBA00008390"/>
    </source>
</evidence>
<sequence length="136" mass="15162">VPDPSSIIMAFSGKYEVASQENYDEFMKVLKYPADTIEKGRNAKVITEVTQNGNNFTWSQVYPGGKTMKNTFVIGQESEMETMDGKKFKATVKMEGNKIVCDFPNYHHTSEIDGANLVETSTCSGVAYKRISKKLA</sequence>
<evidence type="ECO:0000313" key="7">
    <source>
        <dbReference type="Proteomes" id="UP000288216"/>
    </source>
</evidence>
<dbReference type="SUPFAM" id="SSF50814">
    <property type="entry name" value="Lipocalins"/>
    <property type="match status" value="1"/>
</dbReference>
<dbReference type="FunFam" id="2.40.128.20:FF:000006">
    <property type="entry name" value="Fatty acid-binding protein, liver"/>
    <property type="match status" value="1"/>
</dbReference>
<name>A0A401QD94_SCYTO</name>
<dbReference type="STRING" id="75743.A0A401QD94"/>
<dbReference type="PROSITE" id="PS00214">
    <property type="entry name" value="FABP"/>
    <property type="match status" value="1"/>
</dbReference>
<dbReference type="PANTHER" id="PTHR11955">
    <property type="entry name" value="FATTY ACID BINDING PROTEIN"/>
    <property type="match status" value="1"/>
</dbReference>
<comment type="subcellular location">
    <subcellularLocation>
        <location evidence="1">Cytoplasm</location>
    </subcellularLocation>
</comment>
<organism evidence="6 7">
    <name type="scientific">Scyliorhinus torazame</name>
    <name type="common">Cloudy catshark</name>
    <name type="synonym">Catulus torazame</name>
    <dbReference type="NCBI Taxonomy" id="75743"/>
    <lineage>
        <taxon>Eukaryota</taxon>
        <taxon>Metazoa</taxon>
        <taxon>Chordata</taxon>
        <taxon>Craniata</taxon>
        <taxon>Vertebrata</taxon>
        <taxon>Chondrichthyes</taxon>
        <taxon>Elasmobranchii</taxon>
        <taxon>Galeomorphii</taxon>
        <taxon>Galeoidea</taxon>
        <taxon>Carcharhiniformes</taxon>
        <taxon>Scyliorhinidae</taxon>
        <taxon>Scyliorhinus</taxon>
    </lineage>
</organism>
<proteinExistence type="inferred from homology"/>
<keyword evidence="4" id="KW-0963">Cytoplasm</keyword>
<dbReference type="InterPro" id="IPR000463">
    <property type="entry name" value="Fatty_acid-bd"/>
</dbReference>
<evidence type="ECO:0000256" key="1">
    <source>
        <dbReference type="ARBA" id="ARBA00004496"/>
    </source>
</evidence>
<dbReference type="InterPro" id="IPR012674">
    <property type="entry name" value="Calycin"/>
</dbReference>
<reference evidence="6 7" key="1">
    <citation type="journal article" date="2018" name="Nat. Ecol. Evol.">
        <title>Shark genomes provide insights into elasmobranch evolution and the origin of vertebrates.</title>
        <authorList>
            <person name="Hara Y"/>
            <person name="Yamaguchi K"/>
            <person name="Onimaru K"/>
            <person name="Kadota M"/>
            <person name="Koyanagi M"/>
            <person name="Keeley SD"/>
            <person name="Tatsumi K"/>
            <person name="Tanaka K"/>
            <person name="Motone F"/>
            <person name="Kageyama Y"/>
            <person name="Nozu R"/>
            <person name="Adachi N"/>
            <person name="Nishimura O"/>
            <person name="Nakagawa R"/>
            <person name="Tanegashima C"/>
            <person name="Kiyatake I"/>
            <person name="Matsumoto R"/>
            <person name="Murakumo K"/>
            <person name="Nishida K"/>
            <person name="Terakita A"/>
            <person name="Kuratani S"/>
            <person name="Sato K"/>
            <person name="Hyodo S Kuraku.S."/>
        </authorList>
    </citation>
    <scope>NUCLEOTIDE SEQUENCE [LARGE SCALE GENOMIC DNA]</scope>
</reference>
<evidence type="ECO:0000313" key="6">
    <source>
        <dbReference type="EMBL" id="GCB83297.1"/>
    </source>
</evidence>
<feature type="domain" description="Cytosolic fatty-acid binding proteins" evidence="5">
    <location>
        <begin position="13"/>
        <end position="30"/>
    </location>
</feature>
<dbReference type="EMBL" id="BFAA01037244">
    <property type="protein sequence ID" value="GCB83297.1"/>
    <property type="molecule type" value="Genomic_DNA"/>
</dbReference>
<evidence type="ECO:0000256" key="3">
    <source>
        <dbReference type="ARBA" id="ARBA00022448"/>
    </source>
</evidence>
<dbReference type="PRINTS" id="PR00178">
    <property type="entry name" value="FATTYACIDBP"/>
</dbReference>
<dbReference type="AlphaFoldDB" id="A0A401QD94"/>
<dbReference type="OMA" id="KCIGIPS"/>
<dbReference type="Proteomes" id="UP000288216">
    <property type="component" value="Unassembled WGS sequence"/>
</dbReference>
<protein>
    <recommendedName>
        <fullName evidence="5">Cytosolic fatty-acid binding proteins domain-containing protein</fullName>
    </recommendedName>
</protein>
<dbReference type="GO" id="GO:0008289">
    <property type="term" value="F:lipid binding"/>
    <property type="evidence" value="ECO:0007669"/>
    <property type="project" value="InterPro"/>
</dbReference>
<evidence type="ECO:0000256" key="4">
    <source>
        <dbReference type="ARBA" id="ARBA00022490"/>
    </source>
</evidence>
<comment type="caution">
    <text evidence="6">The sequence shown here is derived from an EMBL/GenBank/DDBJ whole genome shotgun (WGS) entry which is preliminary data.</text>
</comment>
<dbReference type="OrthoDB" id="10016075at2759"/>
<keyword evidence="3" id="KW-0813">Transport</keyword>
<keyword evidence="7" id="KW-1185">Reference proteome</keyword>
<feature type="non-terminal residue" evidence="6">
    <location>
        <position position="1"/>
    </location>
</feature>
<dbReference type="InterPro" id="IPR031259">
    <property type="entry name" value="ILBP"/>
</dbReference>
<gene>
    <name evidence="6" type="ORF">scyTo_0023993</name>
</gene>
<accession>A0A401QD94</accession>
<dbReference type="Gene3D" id="2.40.128.20">
    <property type="match status" value="1"/>
</dbReference>
<comment type="similarity">
    <text evidence="2">Belongs to the calycin superfamily. Fatty-acid binding protein (FABP) family.</text>
</comment>